<dbReference type="Proteomes" id="UP000824267">
    <property type="component" value="Unassembled WGS sequence"/>
</dbReference>
<dbReference type="InterPro" id="IPR006675">
    <property type="entry name" value="HDIG_dom"/>
</dbReference>
<comment type="caution">
    <text evidence="15">The sequence shown here is derived from an EMBL/GenBank/DDBJ whole genome shotgun (WGS) entry which is preliminary data.</text>
</comment>
<dbReference type="Gene3D" id="3.30.460.10">
    <property type="entry name" value="Beta Polymerase, domain 2"/>
    <property type="match status" value="1"/>
</dbReference>
<proteinExistence type="inferred from homology"/>
<evidence type="ECO:0000256" key="8">
    <source>
        <dbReference type="ARBA" id="ARBA00022840"/>
    </source>
</evidence>
<feature type="domain" description="tRNA nucleotidyltransferase/poly(A) polymerase RNA and SrmB- binding" evidence="14">
    <location>
        <begin position="76"/>
        <end position="135"/>
    </location>
</feature>
<evidence type="ECO:0000259" key="12">
    <source>
        <dbReference type="Pfam" id="PF01743"/>
    </source>
</evidence>
<keyword evidence="6" id="KW-0547">Nucleotide-binding</keyword>
<evidence type="ECO:0000256" key="10">
    <source>
        <dbReference type="ARBA" id="ARBA00022884"/>
    </source>
</evidence>
<dbReference type="InterPro" id="IPR043519">
    <property type="entry name" value="NT_sf"/>
</dbReference>
<evidence type="ECO:0000256" key="3">
    <source>
        <dbReference type="ARBA" id="ARBA00022694"/>
    </source>
</evidence>
<dbReference type="GO" id="GO:0005524">
    <property type="term" value="F:ATP binding"/>
    <property type="evidence" value="ECO:0007669"/>
    <property type="project" value="UniProtKB-KW"/>
</dbReference>
<dbReference type="PANTHER" id="PTHR47545">
    <property type="entry name" value="MULTIFUNCTIONAL CCA PROTEIN"/>
    <property type="match status" value="1"/>
</dbReference>
<evidence type="ECO:0000313" key="15">
    <source>
        <dbReference type="EMBL" id="HIW87760.1"/>
    </source>
</evidence>
<dbReference type="InterPro" id="IPR006674">
    <property type="entry name" value="HD_domain"/>
</dbReference>
<dbReference type="EMBL" id="DXGG01000180">
    <property type="protein sequence ID" value="HIW87760.1"/>
    <property type="molecule type" value="Genomic_DNA"/>
</dbReference>
<dbReference type="GO" id="GO:0016779">
    <property type="term" value="F:nucleotidyltransferase activity"/>
    <property type="evidence" value="ECO:0007669"/>
    <property type="project" value="UniProtKB-KW"/>
</dbReference>
<evidence type="ECO:0000256" key="9">
    <source>
        <dbReference type="ARBA" id="ARBA00022842"/>
    </source>
</evidence>
<dbReference type="Pfam" id="PF01743">
    <property type="entry name" value="PolyA_pol"/>
    <property type="match status" value="1"/>
</dbReference>
<evidence type="ECO:0000256" key="6">
    <source>
        <dbReference type="ARBA" id="ARBA00022741"/>
    </source>
</evidence>
<dbReference type="SUPFAM" id="SSF81301">
    <property type="entry name" value="Nucleotidyltransferase"/>
    <property type="match status" value="1"/>
</dbReference>
<keyword evidence="5" id="KW-0479">Metal-binding</keyword>
<evidence type="ECO:0000256" key="5">
    <source>
        <dbReference type="ARBA" id="ARBA00022723"/>
    </source>
</evidence>
<dbReference type="InterPro" id="IPR003607">
    <property type="entry name" value="HD/PDEase_dom"/>
</dbReference>
<protein>
    <submittedName>
        <fullName evidence="15">HD domain-containing protein</fullName>
    </submittedName>
</protein>
<dbReference type="GO" id="GO:0042245">
    <property type="term" value="P:RNA repair"/>
    <property type="evidence" value="ECO:0007669"/>
    <property type="project" value="UniProtKB-KW"/>
</dbReference>
<evidence type="ECO:0000313" key="16">
    <source>
        <dbReference type="Proteomes" id="UP000824267"/>
    </source>
</evidence>
<evidence type="ECO:0000256" key="1">
    <source>
        <dbReference type="ARBA" id="ARBA00001946"/>
    </source>
</evidence>
<dbReference type="PANTHER" id="PTHR47545:SF1">
    <property type="entry name" value="MULTIFUNCTIONAL CCA PROTEIN"/>
    <property type="match status" value="1"/>
</dbReference>
<dbReference type="Pfam" id="PF01966">
    <property type="entry name" value="HD"/>
    <property type="match status" value="1"/>
</dbReference>
<dbReference type="Gene3D" id="1.10.3090.10">
    <property type="entry name" value="cca-adding enzyme, domain 2"/>
    <property type="match status" value="1"/>
</dbReference>
<feature type="domain" description="Poly A polymerase head" evidence="12">
    <location>
        <begin position="5"/>
        <end position="48"/>
    </location>
</feature>
<sequence length="365" mass="42326">VVENGSLEDDQNRRDFTINALAICLNRERFGLLLDPFDGIRDIENHIIQTPRDADITFSDDPLRMLRAIRFACQLDFSIADHTFEAIARNAHRIEIVSMERNIEEINKMILSPHPSMGFRLMDKCGLLERILPELVRLKGTESVGEKTHKDNFKHTLEVLDNISKKTDNLYLRWAAILHDIGKPYCKKFDSRTGFSFHGHELKGSRMVRHIFKRLRLPLNDKMKYVEKLVSLHLRPIVLAEDVVTDSAVRRLVFDAGEDIDDLITLCQADITSKNYNKVRQYMHNFEIVKRKIVEIEEKDRIRNFQPPVSGEDIMEMYDVSPCREIGVIKTRIKDAILDGLIPNEREAALELMHAEAEKLGLKRR</sequence>
<evidence type="ECO:0000256" key="4">
    <source>
        <dbReference type="ARBA" id="ARBA00022695"/>
    </source>
</evidence>
<evidence type="ECO:0000256" key="7">
    <source>
        <dbReference type="ARBA" id="ARBA00022800"/>
    </source>
</evidence>
<keyword evidence="4" id="KW-0548">Nucleotidyltransferase</keyword>
<dbReference type="GO" id="GO:0046872">
    <property type="term" value="F:metal ion binding"/>
    <property type="evidence" value="ECO:0007669"/>
    <property type="project" value="UniProtKB-KW"/>
</dbReference>
<dbReference type="AlphaFoldDB" id="A0A9D1RHZ0"/>
<evidence type="ECO:0000259" key="13">
    <source>
        <dbReference type="Pfam" id="PF01966"/>
    </source>
</evidence>
<keyword evidence="9" id="KW-0460">Magnesium</keyword>
<dbReference type="CDD" id="cd00077">
    <property type="entry name" value="HDc"/>
    <property type="match status" value="1"/>
</dbReference>
<dbReference type="Pfam" id="PF12627">
    <property type="entry name" value="PolyA_pol_RNAbd"/>
    <property type="match status" value="1"/>
</dbReference>
<comment type="cofactor">
    <cofactor evidence="1">
        <name>Mg(2+)</name>
        <dbReference type="ChEBI" id="CHEBI:18420"/>
    </cofactor>
</comment>
<feature type="domain" description="HD" evidence="13">
    <location>
        <begin position="153"/>
        <end position="270"/>
    </location>
</feature>
<evidence type="ECO:0000256" key="11">
    <source>
        <dbReference type="RuleBase" id="RU003953"/>
    </source>
</evidence>
<keyword evidence="3" id="KW-0819">tRNA processing</keyword>
<keyword evidence="2 11" id="KW-0808">Transferase</keyword>
<organism evidence="15 16">
    <name type="scientific">Candidatus Onthomorpha intestinigallinarum</name>
    <dbReference type="NCBI Taxonomy" id="2840880"/>
    <lineage>
        <taxon>Bacteria</taxon>
        <taxon>Pseudomonadati</taxon>
        <taxon>Bacteroidota</taxon>
        <taxon>Bacteroidia</taxon>
        <taxon>Bacteroidales</taxon>
        <taxon>Candidatus Onthomorpha</taxon>
    </lineage>
</organism>
<dbReference type="GO" id="GO:0008033">
    <property type="term" value="P:tRNA processing"/>
    <property type="evidence" value="ECO:0007669"/>
    <property type="project" value="UniProtKB-KW"/>
</dbReference>
<dbReference type="InterPro" id="IPR032828">
    <property type="entry name" value="PolyA_RNA-bd"/>
</dbReference>
<dbReference type="InterPro" id="IPR050124">
    <property type="entry name" value="tRNA_CCA-adding_enzyme"/>
</dbReference>
<dbReference type="SUPFAM" id="SSF81891">
    <property type="entry name" value="Poly A polymerase C-terminal region-like"/>
    <property type="match status" value="1"/>
</dbReference>
<dbReference type="InterPro" id="IPR002646">
    <property type="entry name" value="PolA_pol_head_dom"/>
</dbReference>
<keyword evidence="10 11" id="KW-0694">RNA-binding</keyword>
<keyword evidence="8" id="KW-0067">ATP-binding</keyword>
<reference evidence="15" key="1">
    <citation type="journal article" date="2021" name="PeerJ">
        <title>Extensive microbial diversity within the chicken gut microbiome revealed by metagenomics and culture.</title>
        <authorList>
            <person name="Gilroy R."/>
            <person name="Ravi A."/>
            <person name="Getino M."/>
            <person name="Pursley I."/>
            <person name="Horton D.L."/>
            <person name="Alikhan N.F."/>
            <person name="Baker D."/>
            <person name="Gharbi K."/>
            <person name="Hall N."/>
            <person name="Watson M."/>
            <person name="Adriaenssens E.M."/>
            <person name="Foster-Nyarko E."/>
            <person name="Jarju S."/>
            <person name="Secka A."/>
            <person name="Antonio M."/>
            <person name="Oren A."/>
            <person name="Chaudhuri R.R."/>
            <person name="La Ragione R."/>
            <person name="Hildebrand F."/>
            <person name="Pallen M.J."/>
        </authorList>
    </citation>
    <scope>NUCLEOTIDE SEQUENCE</scope>
    <source>
        <strain evidence="15">Gambia16-930</strain>
    </source>
</reference>
<evidence type="ECO:0000259" key="14">
    <source>
        <dbReference type="Pfam" id="PF12627"/>
    </source>
</evidence>
<dbReference type="GO" id="GO:0003723">
    <property type="term" value="F:RNA binding"/>
    <property type="evidence" value="ECO:0007669"/>
    <property type="project" value="UniProtKB-KW"/>
</dbReference>
<gene>
    <name evidence="15" type="ORF">IAC47_05740</name>
</gene>
<reference evidence="15" key="2">
    <citation type="submission" date="2021-04" db="EMBL/GenBank/DDBJ databases">
        <authorList>
            <person name="Gilroy R."/>
        </authorList>
    </citation>
    <scope>NUCLEOTIDE SEQUENCE</scope>
    <source>
        <strain evidence="15">Gambia16-930</strain>
    </source>
</reference>
<keyword evidence="7" id="KW-0692">RNA repair</keyword>
<feature type="non-terminal residue" evidence="15">
    <location>
        <position position="1"/>
    </location>
</feature>
<comment type="similarity">
    <text evidence="11">Belongs to the tRNA nucleotidyltransferase/poly(A) polymerase family.</text>
</comment>
<name>A0A9D1RHZ0_9BACT</name>
<evidence type="ECO:0000256" key="2">
    <source>
        <dbReference type="ARBA" id="ARBA00022679"/>
    </source>
</evidence>
<accession>A0A9D1RHZ0</accession>
<dbReference type="NCBIfam" id="TIGR00277">
    <property type="entry name" value="HDIG"/>
    <property type="match status" value="1"/>
</dbReference>